<dbReference type="PANTHER" id="PTHR45947">
    <property type="entry name" value="SULFOQUINOVOSYL TRANSFERASE SQD2"/>
    <property type="match status" value="1"/>
</dbReference>
<organism evidence="2">
    <name type="scientific">Vecturithrix granuli</name>
    <dbReference type="NCBI Taxonomy" id="1499967"/>
    <lineage>
        <taxon>Bacteria</taxon>
        <taxon>Candidatus Moduliflexota</taxon>
        <taxon>Candidatus Vecturitrichia</taxon>
        <taxon>Candidatus Vecturitrichales</taxon>
        <taxon>Candidatus Vecturitrichaceae</taxon>
        <taxon>Candidatus Vecturithrix</taxon>
    </lineage>
</organism>
<evidence type="ECO:0000313" key="2">
    <source>
        <dbReference type="EMBL" id="GAK57152.1"/>
    </source>
</evidence>
<dbReference type="EMBL" id="DF820465">
    <property type="protein sequence ID" value="GAK57152.1"/>
    <property type="molecule type" value="Genomic_DNA"/>
</dbReference>
<dbReference type="Proteomes" id="UP000030661">
    <property type="component" value="Unassembled WGS sequence"/>
</dbReference>
<name>A0A081BXU7_VECG1</name>
<dbReference type="InterPro" id="IPR050194">
    <property type="entry name" value="Glycosyltransferase_grp1"/>
</dbReference>
<dbReference type="Pfam" id="PF00534">
    <property type="entry name" value="Glycos_transf_1"/>
    <property type="match status" value="1"/>
</dbReference>
<dbReference type="HOGENOM" id="CLU_009583_33_0_0"/>
<dbReference type="PANTHER" id="PTHR45947:SF3">
    <property type="entry name" value="SULFOQUINOVOSYL TRANSFERASE SQD2"/>
    <property type="match status" value="1"/>
</dbReference>
<accession>A0A081BXU7</accession>
<gene>
    <name evidence="2" type="ORF">U27_04117</name>
</gene>
<dbReference type="InterPro" id="IPR001296">
    <property type="entry name" value="Glyco_trans_1"/>
</dbReference>
<dbReference type="AlphaFoldDB" id="A0A081BXU7"/>
<keyword evidence="2" id="KW-0808">Transferase</keyword>
<keyword evidence="3" id="KW-1185">Reference proteome</keyword>
<reference evidence="2" key="1">
    <citation type="journal article" date="2015" name="PeerJ">
        <title>First genomic representation of candidate bacterial phylum KSB3 points to enhanced environmental sensing as a trigger of wastewater bulking.</title>
        <authorList>
            <person name="Sekiguchi Y."/>
            <person name="Ohashi A."/>
            <person name="Parks D.H."/>
            <person name="Yamauchi T."/>
            <person name="Tyson G.W."/>
            <person name="Hugenholtz P."/>
        </authorList>
    </citation>
    <scope>NUCLEOTIDE SEQUENCE [LARGE SCALE GENOMIC DNA]</scope>
</reference>
<dbReference type="eggNOG" id="COG0438">
    <property type="taxonomic scope" value="Bacteria"/>
</dbReference>
<dbReference type="Gene3D" id="3.40.50.2000">
    <property type="entry name" value="Glycogen Phosphorylase B"/>
    <property type="match status" value="2"/>
</dbReference>
<sequence length="382" mass="43230">MGDPSKIRVLHVVGDLSTGGIQQFVMNMLQFSNRAMFEMDVCEMSDVHGGLTEQATRLGSEVFLWPLRHAIISSSLQIVSRLRSRQYHVVQAYRDFCNGIILRMARHVGIPVRIAFYGSINLRQCESPARRFVRRLSQRLVLSDATHILGVSNVVLHDHFQTRATLDSRMQCMYSSIDLNLFQPTYDPRAIREELGIPPDALVVGNVARFAKEKNHQAFIQIAHKIADILPNVRFLLVGDGPLKNRVFHEIDARGLSAKFILPGRYESIPRILASMDVFLFPSLWEGFPFAIIEAQAAGLPCVVSELPVFREEALAPELRDNCFPLENLSQGVERVLDLLKNSEKRRKQGEAARRFAALFDVRNSVKQLEQLYLSSLVPNPQ</sequence>
<evidence type="ECO:0000259" key="1">
    <source>
        <dbReference type="Pfam" id="PF00534"/>
    </source>
</evidence>
<protein>
    <submittedName>
        <fullName evidence="2">Glycosyl transferase group 1</fullName>
    </submittedName>
</protein>
<dbReference type="SUPFAM" id="SSF53756">
    <property type="entry name" value="UDP-Glycosyltransferase/glycogen phosphorylase"/>
    <property type="match status" value="1"/>
</dbReference>
<evidence type="ECO:0000313" key="3">
    <source>
        <dbReference type="Proteomes" id="UP000030661"/>
    </source>
</evidence>
<feature type="domain" description="Glycosyl transferase family 1" evidence="1">
    <location>
        <begin position="190"/>
        <end position="355"/>
    </location>
</feature>
<proteinExistence type="predicted"/>
<dbReference type="STRING" id="1499967.U27_04117"/>
<dbReference type="GO" id="GO:0016757">
    <property type="term" value="F:glycosyltransferase activity"/>
    <property type="evidence" value="ECO:0007669"/>
    <property type="project" value="InterPro"/>
</dbReference>